<organism evidence="1 2">
    <name type="scientific">Glycocaulis alkaliphilus</name>
    <dbReference type="NCBI Taxonomy" id="1434191"/>
    <lineage>
        <taxon>Bacteria</taxon>
        <taxon>Pseudomonadati</taxon>
        <taxon>Pseudomonadota</taxon>
        <taxon>Alphaproteobacteria</taxon>
        <taxon>Maricaulales</taxon>
        <taxon>Maricaulaceae</taxon>
        <taxon>Glycocaulis</taxon>
    </lineage>
</organism>
<dbReference type="Pfam" id="PF00702">
    <property type="entry name" value="Hydrolase"/>
    <property type="match status" value="1"/>
</dbReference>
<keyword evidence="2" id="KW-1185">Reference proteome</keyword>
<dbReference type="Gene3D" id="3.40.50.1000">
    <property type="entry name" value="HAD superfamily/HAD-like"/>
    <property type="match status" value="1"/>
</dbReference>
<dbReference type="InterPro" id="IPR023214">
    <property type="entry name" value="HAD_sf"/>
</dbReference>
<dbReference type="PANTHER" id="PTHR43611:SF3">
    <property type="entry name" value="FLAVIN MONONUCLEOTIDE HYDROLASE 1, CHLOROPLATIC"/>
    <property type="match status" value="1"/>
</dbReference>
<proteinExistence type="predicted"/>
<dbReference type="InterPro" id="IPR036412">
    <property type="entry name" value="HAD-like_sf"/>
</dbReference>
<keyword evidence="1" id="KW-0378">Hydrolase</keyword>
<sequence length="176" mass="19851">MSKRIARRCEAPEIALRELQDVVSTQQLITGAMSLSELYEDIRSKHGLNQDYDGFLSEWKKPYSELMPGIDGLIDTLSKCAKLVLLSNVDAYYWPTIEDRHPIISRFDHKVLSFDCGMAKPDPEIYAYTERVAGFLSADCLFLDDKMENIEAAEKRGWSGHCFTSVAAFMNASATP</sequence>
<name>A0A3T0EBE7_9PROT</name>
<dbReference type="NCBIfam" id="TIGR01509">
    <property type="entry name" value="HAD-SF-IA-v3"/>
    <property type="match status" value="1"/>
</dbReference>
<dbReference type="AlphaFoldDB" id="A0A3T0EBE7"/>
<dbReference type="Proteomes" id="UP000286954">
    <property type="component" value="Chromosome"/>
</dbReference>
<dbReference type="EMBL" id="CP018911">
    <property type="protein sequence ID" value="AZU04741.1"/>
    <property type="molecule type" value="Genomic_DNA"/>
</dbReference>
<dbReference type="SUPFAM" id="SSF56784">
    <property type="entry name" value="HAD-like"/>
    <property type="match status" value="1"/>
</dbReference>
<evidence type="ECO:0000313" key="1">
    <source>
        <dbReference type="EMBL" id="AZU04741.1"/>
    </source>
</evidence>
<gene>
    <name evidence="1" type="ORF">X907_2226</name>
</gene>
<dbReference type="GO" id="GO:0016787">
    <property type="term" value="F:hydrolase activity"/>
    <property type="evidence" value="ECO:0007669"/>
    <property type="project" value="UniProtKB-KW"/>
</dbReference>
<reference evidence="1 2" key="1">
    <citation type="submission" date="2016-12" db="EMBL/GenBank/DDBJ databases">
        <title>The genome of dimorphic prosthecate Glycocaulis alkaliphilus 6b-8t, isolated from crude oil dictates its adaptability in petroleum environments.</title>
        <authorList>
            <person name="Wu X.-L."/>
            <person name="Geng S."/>
        </authorList>
    </citation>
    <scope>NUCLEOTIDE SEQUENCE [LARGE SCALE GENOMIC DNA]</scope>
    <source>
        <strain evidence="1 2">6B-8</strain>
    </source>
</reference>
<dbReference type="InterPro" id="IPR006439">
    <property type="entry name" value="HAD-SF_hydro_IA"/>
</dbReference>
<dbReference type="PANTHER" id="PTHR43611">
    <property type="entry name" value="ALPHA-D-GLUCOSE 1-PHOSPHATE PHOSPHATASE"/>
    <property type="match status" value="1"/>
</dbReference>
<protein>
    <submittedName>
        <fullName evidence="1">HAD-superfamily hydrolase, subfamily IA, variant 3</fullName>
    </submittedName>
</protein>
<accession>A0A3T0EBE7</accession>
<evidence type="ECO:0000313" key="2">
    <source>
        <dbReference type="Proteomes" id="UP000286954"/>
    </source>
</evidence>
<dbReference type="KEGG" id="gak:X907_2226"/>